<organism evidence="4 5">
    <name type="scientific">Amphibalanus amphitrite</name>
    <name type="common">Striped barnacle</name>
    <name type="synonym">Balanus amphitrite</name>
    <dbReference type="NCBI Taxonomy" id="1232801"/>
    <lineage>
        <taxon>Eukaryota</taxon>
        <taxon>Metazoa</taxon>
        <taxon>Ecdysozoa</taxon>
        <taxon>Arthropoda</taxon>
        <taxon>Crustacea</taxon>
        <taxon>Multicrustacea</taxon>
        <taxon>Cirripedia</taxon>
        <taxon>Thoracica</taxon>
        <taxon>Thoracicalcarea</taxon>
        <taxon>Balanomorpha</taxon>
        <taxon>Balanoidea</taxon>
        <taxon>Balanidae</taxon>
        <taxon>Amphibalaninae</taxon>
        <taxon>Amphibalanus</taxon>
    </lineage>
</organism>
<sequence length="466" mass="51689">MSLHEPDLGNMSVAIIGSNTTNSTTFYQLQVSIDSHQWVVEHRYSNFAELNSQLVGDKLIPVDLLPGKKLIGSREPAFVDRRRQDLEAYIRRVVALLQVNLPDVLAKFLQLEVYDVGWMLRRQAFLCFVHEGAYLGGQRLLTLSPMEVQGLTQLVREGRADSFFHESKLSTPPSQVVDVATQVACLRVAGSWQELPRSNIRPAAYPFSLELFRALRKLTLHEVPISSVASLAELRGQLVELSVVGGAVRELRDVLLCGEVHRDGPPSAEHQWPALLHLTLRDNAVRGVDESAAALLPRLTSLDLSTNAIEQVGHLAALPALRHLDLSNNCLSELPDLHTRLGNVTRLQLSQNRISSLAPFARVLSLVQLDLSFNQVRDLEEVASLRGLPCLEDLSLVGNPVTDAIDYRARALERLGERAAHVTLDNESSSQSELDRVLVLQALRTAREGGPEFLRRGWQGRVVTIV</sequence>
<dbReference type="Gene3D" id="3.80.10.10">
    <property type="entry name" value="Ribonuclease Inhibitor"/>
    <property type="match status" value="2"/>
</dbReference>
<evidence type="ECO:0000256" key="2">
    <source>
        <dbReference type="ARBA" id="ARBA00022737"/>
    </source>
</evidence>
<evidence type="ECO:0000259" key="3">
    <source>
        <dbReference type="PROSITE" id="PS50195"/>
    </source>
</evidence>
<dbReference type="PANTHER" id="PTHR15454">
    <property type="entry name" value="NISCHARIN RELATED"/>
    <property type="match status" value="1"/>
</dbReference>
<dbReference type="OrthoDB" id="430293at2759"/>
<name>A0A6A4VWM1_AMPAM</name>
<dbReference type="Gene3D" id="3.30.1520.10">
    <property type="entry name" value="Phox-like domain"/>
    <property type="match status" value="1"/>
</dbReference>
<dbReference type="EMBL" id="VIIS01001499">
    <property type="protein sequence ID" value="KAF0297299.1"/>
    <property type="molecule type" value="Genomic_DNA"/>
</dbReference>
<evidence type="ECO:0000313" key="5">
    <source>
        <dbReference type="Proteomes" id="UP000440578"/>
    </source>
</evidence>
<protein>
    <submittedName>
        <fullName evidence="4">Nischarin</fullName>
    </submittedName>
</protein>
<dbReference type="Pfam" id="PF00560">
    <property type="entry name" value="LRR_1"/>
    <property type="match status" value="1"/>
</dbReference>
<dbReference type="SUPFAM" id="SSF64268">
    <property type="entry name" value="PX domain"/>
    <property type="match status" value="1"/>
</dbReference>
<dbReference type="InterPro" id="IPR032675">
    <property type="entry name" value="LRR_dom_sf"/>
</dbReference>
<proteinExistence type="predicted"/>
<dbReference type="SMART" id="SM00369">
    <property type="entry name" value="LRR_TYP"/>
    <property type="match status" value="4"/>
</dbReference>
<dbReference type="PROSITE" id="PS51450">
    <property type="entry name" value="LRR"/>
    <property type="match status" value="3"/>
</dbReference>
<gene>
    <name evidence="4" type="primary">NISCH_1</name>
    <name evidence="4" type="ORF">FJT64_005189</name>
</gene>
<evidence type="ECO:0000256" key="1">
    <source>
        <dbReference type="ARBA" id="ARBA00022614"/>
    </source>
</evidence>
<dbReference type="InterPro" id="IPR001683">
    <property type="entry name" value="PX_dom"/>
</dbReference>
<dbReference type="SMART" id="SM00312">
    <property type="entry name" value="PX"/>
    <property type="match status" value="1"/>
</dbReference>
<evidence type="ECO:0000313" key="4">
    <source>
        <dbReference type="EMBL" id="KAF0297299.1"/>
    </source>
</evidence>
<dbReference type="SUPFAM" id="SSF52075">
    <property type="entry name" value="Outer arm dynein light chain 1"/>
    <property type="match status" value="1"/>
</dbReference>
<accession>A0A6A4VWM1</accession>
<feature type="domain" description="PX" evidence="3">
    <location>
        <begin position="5"/>
        <end position="116"/>
    </location>
</feature>
<dbReference type="Pfam" id="PF13855">
    <property type="entry name" value="LRR_8"/>
    <property type="match status" value="1"/>
</dbReference>
<dbReference type="InterPro" id="IPR036871">
    <property type="entry name" value="PX_dom_sf"/>
</dbReference>
<dbReference type="InterPro" id="IPR001611">
    <property type="entry name" value="Leu-rich_rpt"/>
</dbReference>
<dbReference type="GO" id="GO:0035091">
    <property type="term" value="F:phosphatidylinositol binding"/>
    <property type="evidence" value="ECO:0007669"/>
    <property type="project" value="InterPro"/>
</dbReference>
<dbReference type="InterPro" id="IPR003591">
    <property type="entry name" value="Leu-rich_rpt_typical-subtyp"/>
</dbReference>
<comment type="caution">
    <text evidence="4">The sequence shown here is derived from an EMBL/GenBank/DDBJ whole genome shotgun (WGS) entry which is preliminary data.</text>
</comment>
<keyword evidence="1" id="KW-0433">Leucine-rich repeat</keyword>
<dbReference type="Proteomes" id="UP000440578">
    <property type="component" value="Unassembled WGS sequence"/>
</dbReference>
<dbReference type="Pfam" id="PF00787">
    <property type="entry name" value="PX"/>
    <property type="match status" value="1"/>
</dbReference>
<dbReference type="GO" id="GO:0005737">
    <property type="term" value="C:cytoplasm"/>
    <property type="evidence" value="ECO:0007669"/>
    <property type="project" value="TreeGrafter"/>
</dbReference>
<dbReference type="PANTHER" id="PTHR15454:SF35">
    <property type="entry name" value="NISCHARIN"/>
    <property type="match status" value="1"/>
</dbReference>
<dbReference type="PROSITE" id="PS50195">
    <property type="entry name" value="PX"/>
    <property type="match status" value="1"/>
</dbReference>
<keyword evidence="2" id="KW-0677">Repeat</keyword>
<reference evidence="4 5" key="1">
    <citation type="submission" date="2019-07" db="EMBL/GenBank/DDBJ databases">
        <title>Draft genome assembly of a fouling barnacle, Amphibalanus amphitrite (Darwin, 1854): The first reference genome for Thecostraca.</title>
        <authorList>
            <person name="Kim W."/>
        </authorList>
    </citation>
    <scope>NUCLEOTIDE SEQUENCE [LARGE SCALE GENOMIC DNA]</scope>
    <source>
        <strain evidence="4">SNU_AA5</strain>
        <tissue evidence="4">Soma without cirri and trophi</tissue>
    </source>
</reference>
<keyword evidence="5" id="KW-1185">Reference proteome</keyword>
<dbReference type="AlphaFoldDB" id="A0A6A4VWM1"/>